<name>X1JKU4_9ZZZZ</name>
<accession>X1JKU4</accession>
<protein>
    <submittedName>
        <fullName evidence="1">Uncharacterized protein</fullName>
    </submittedName>
</protein>
<comment type="caution">
    <text evidence="1">The sequence shown here is derived from an EMBL/GenBank/DDBJ whole genome shotgun (WGS) entry which is preliminary data.</text>
</comment>
<reference evidence="1" key="1">
    <citation type="journal article" date="2014" name="Front. Microbiol.">
        <title>High frequency of phylogenetically diverse reductive dehalogenase-homologous genes in deep subseafloor sedimentary metagenomes.</title>
        <authorList>
            <person name="Kawai M."/>
            <person name="Futagami T."/>
            <person name="Toyoda A."/>
            <person name="Takaki Y."/>
            <person name="Nishi S."/>
            <person name="Hori S."/>
            <person name="Arai W."/>
            <person name="Tsubouchi T."/>
            <person name="Morono Y."/>
            <person name="Uchiyama I."/>
            <person name="Ito T."/>
            <person name="Fujiyama A."/>
            <person name="Inagaki F."/>
            <person name="Takami H."/>
        </authorList>
    </citation>
    <scope>NUCLEOTIDE SEQUENCE</scope>
    <source>
        <strain evidence="1">Expedition CK06-06</strain>
    </source>
</reference>
<organism evidence="1">
    <name type="scientific">marine sediment metagenome</name>
    <dbReference type="NCBI Taxonomy" id="412755"/>
    <lineage>
        <taxon>unclassified sequences</taxon>
        <taxon>metagenomes</taxon>
        <taxon>ecological metagenomes</taxon>
    </lineage>
</organism>
<sequence>MPLKRSEREIDTFEGMTNWYTAYLCGVLDTLTEFKAALYAVDAKQCIKETVESIIKDAWMLHQ</sequence>
<dbReference type="AlphaFoldDB" id="X1JKU4"/>
<proteinExistence type="predicted"/>
<gene>
    <name evidence="1" type="ORF">S03H2_45355</name>
</gene>
<evidence type="ECO:0000313" key="1">
    <source>
        <dbReference type="EMBL" id="GAH70368.1"/>
    </source>
</evidence>
<dbReference type="EMBL" id="BARU01028418">
    <property type="protein sequence ID" value="GAH70368.1"/>
    <property type="molecule type" value="Genomic_DNA"/>
</dbReference>